<accession>A0A8J8GF38</accession>
<proteinExistence type="predicted"/>
<keyword evidence="3" id="KW-1185">Reference proteome</keyword>
<dbReference type="InterPro" id="IPR013429">
    <property type="entry name" value="Regulatory_FmdB_Zinc_ribbon"/>
</dbReference>
<dbReference type="Proteomes" id="UP000625804">
    <property type="component" value="Unassembled WGS sequence"/>
</dbReference>
<evidence type="ECO:0000313" key="2">
    <source>
        <dbReference type="EMBL" id="NSL52517.1"/>
    </source>
</evidence>
<dbReference type="EMBL" id="JABTTE010000017">
    <property type="protein sequence ID" value="NSL52517.1"/>
    <property type="molecule type" value="Genomic_DNA"/>
</dbReference>
<name>A0A8J8GF38_9BACI</name>
<dbReference type="NCBIfam" id="TIGR02605">
    <property type="entry name" value="CxxC_CxxC_SSSS"/>
    <property type="match status" value="1"/>
</dbReference>
<gene>
    <name evidence="2" type="ORF">HR057_12210</name>
</gene>
<feature type="domain" description="Putative regulatory protein FmdB zinc ribbon" evidence="1">
    <location>
        <begin position="1"/>
        <end position="42"/>
    </location>
</feature>
<protein>
    <submittedName>
        <fullName evidence="2">Zinc ribbon domain-containing protein</fullName>
    </submittedName>
</protein>
<dbReference type="AlphaFoldDB" id="A0A8J8GF38"/>
<organism evidence="2 3">
    <name type="scientific">Calidifontibacillus erzurumensis</name>
    <dbReference type="NCBI Taxonomy" id="2741433"/>
    <lineage>
        <taxon>Bacteria</taxon>
        <taxon>Bacillati</taxon>
        <taxon>Bacillota</taxon>
        <taxon>Bacilli</taxon>
        <taxon>Bacillales</taxon>
        <taxon>Bacillaceae</taxon>
        <taxon>Calidifontibacillus/Schinkia group</taxon>
        <taxon>Calidifontibacillus</taxon>
    </lineage>
</organism>
<evidence type="ECO:0000259" key="1">
    <source>
        <dbReference type="SMART" id="SM00834"/>
    </source>
</evidence>
<sequence length="67" mass="7575">MPLYDLRCQNCQKEYQVMISFSKLADVKCPSCGSEKNERIYKVNVKDTIVSGASQSRSHTSPLRGFT</sequence>
<dbReference type="SMART" id="SM00834">
    <property type="entry name" value="CxxC_CXXC_SSSS"/>
    <property type="match status" value="1"/>
</dbReference>
<dbReference type="Pfam" id="PF09723">
    <property type="entry name" value="Zn_ribbon_8"/>
    <property type="match status" value="1"/>
</dbReference>
<reference evidence="2" key="1">
    <citation type="submission" date="2020-06" db="EMBL/GenBank/DDBJ databases">
        <title>A novel thermopfilic bacterium from Erzurum, Turkey.</title>
        <authorList>
            <person name="Adiguzel A."/>
            <person name="Ay H."/>
            <person name="Baltaci M.O."/>
        </authorList>
    </citation>
    <scope>NUCLEOTIDE SEQUENCE</scope>
    <source>
        <strain evidence="2">P2</strain>
    </source>
</reference>
<comment type="caution">
    <text evidence="2">The sequence shown here is derived from an EMBL/GenBank/DDBJ whole genome shotgun (WGS) entry which is preliminary data.</text>
</comment>
<evidence type="ECO:0000313" key="3">
    <source>
        <dbReference type="Proteomes" id="UP000625804"/>
    </source>
</evidence>